<keyword evidence="10" id="KW-0862">Zinc</keyword>
<dbReference type="SUPFAM" id="SSF55486">
    <property type="entry name" value="Metalloproteases ('zincins'), catalytic domain"/>
    <property type="match status" value="1"/>
</dbReference>
<evidence type="ECO:0000259" key="15">
    <source>
        <dbReference type="Pfam" id="PF01433"/>
    </source>
</evidence>
<evidence type="ECO:0000256" key="1">
    <source>
        <dbReference type="ARBA" id="ARBA00000098"/>
    </source>
</evidence>
<comment type="similarity">
    <text evidence="3">Belongs to the peptidase M1 family.</text>
</comment>
<dbReference type="InterPro" id="IPR027268">
    <property type="entry name" value="Peptidase_M4/M1_CTD_sf"/>
</dbReference>
<gene>
    <name evidence="18" type="primary">pepN_1</name>
    <name evidence="18" type="ORF">ENKNEFLB_02333</name>
</gene>
<comment type="catalytic activity">
    <reaction evidence="1">
        <text>Release of an N-terminal amino acid, Xaa-|-Yaa- from a peptide, amide or arylamide. Xaa is preferably Ala, but may be most amino acids including Pro (slow action). When a terminal hydrophobic residue is followed by a prolyl residue, the two may be released as an intact Xaa-Pro dipeptide.</text>
        <dbReference type="EC" id="3.4.11.2"/>
    </reaction>
</comment>
<evidence type="ECO:0000256" key="3">
    <source>
        <dbReference type="ARBA" id="ARBA00010136"/>
    </source>
</evidence>
<evidence type="ECO:0000256" key="9">
    <source>
        <dbReference type="ARBA" id="ARBA00022801"/>
    </source>
</evidence>
<dbReference type="InterPro" id="IPR042097">
    <property type="entry name" value="Aminopeptidase_N-like_N_sf"/>
</dbReference>
<evidence type="ECO:0000256" key="2">
    <source>
        <dbReference type="ARBA" id="ARBA00001947"/>
    </source>
</evidence>
<dbReference type="Pfam" id="PF11838">
    <property type="entry name" value="ERAP1_C"/>
    <property type="match status" value="1"/>
</dbReference>
<feature type="domain" description="Aminopeptidase N-like N-terminal" evidence="17">
    <location>
        <begin position="140"/>
        <end position="195"/>
    </location>
</feature>
<evidence type="ECO:0000313" key="18">
    <source>
        <dbReference type="EMBL" id="QVT79943.1"/>
    </source>
</evidence>
<dbReference type="InterPro" id="IPR012778">
    <property type="entry name" value="Pept_M1_aminopeptidase"/>
</dbReference>
<evidence type="ECO:0000256" key="10">
    <source>
        <dbReference type="ARBA" id="ARBA00022833"/>
    </source>
</evidence>
<organism evidence="18 19">
    <name type="scientific">Nocardioides aquaticus</name>
    <dbReference type="NCBI Taxonomy" id="160826"/>
    <lineage>
        <taxon>Bacteria</taxon>
        <taxon>Bacillati</taxon>
        <taxon>Actinomycetota</taxon>
        <taxon>Actinomycetes</taxon>
        <taxon>Propionibacteriales</taxon>
        <taxon>Nocardioidaceae</taxon>
        <taxon>Nocardioides</taxon>
    </lineage>
</organism>
<dbReference type="InterPro" id="IPR050344">
    <property type="entry name" value="Peptidase_M1_aminopeptidases"/>
</dbReference>
<dbReference type="GO" id="GO:0016285">
    <property type="term" value="F:alanyl aminopeptidase activity"/>
    <property type="evidence" value="ECO:0007669"/>
    <property type="project" value="UniProtKB-EC"/>
</dbReference>
<comment type="cofactor">
    <cofactor evidence="2">
        <name>Zn(2+)</name>
        <dbReference type="ChEBI" id="CHEBI:29105"/>
    </cofactor>
</comment>
<feature type="compositionally biased region" description="Basic and acidic residues" evidence="14">
    <location>
        <begin position="477"/>
        <end position="486"/>
    </location>
</feature>
<dbReference type="RefSeq" id="WP_214055584.1">
    <property type="nucleotide sequence ID" value="NZ_BAAAHS010000044.1"/>
</dbReference>
<evidence type="ECO:0000256" key="5">
    <source>
        <dbReference type="ARBA" id="ARBA00015611"/>
    </source>
</evidence>
<keyword evidence="8" id="KW-0479">Metal-binding</keyword>
<dbReference type="Pfam" id="PF01433">
    <property type="entry name" value="Peptidase_M1"/>
    <property type="match status" value="1"/>
</dbReference>
<dbReference type="InterPro" id="IPR014782">
    <property type="entry name" value="Peptidase_M1_dom"/>
</dbReference>
<keyword evidence="11" id="KW-0482">Metalloprotease</keyword>
<evidence type="ECO:0000256" key="4">
    <source>
        <dbReference type="ARBA" id="ARBA00012564"/>
    </source>
</evidence>
<dbReference type="PRINTS" id="PR00756">
    <property type="entry name" value="ALADIPTASE"/>
</dbReference>
<dbReference type="InterPro" id="IPR045357">
    <property type="entry name" value="Aminopeptidase_N-like_N"/>
</dbReference>
<feature type="domain" description="Peptidase M1 membrane alanine aminopeptidase" evidence="15">
    <location>
        <begin position="239"/>
        <end position="450"/>
    </location>
</feature>
<proteinExistence type="inferred from homology"/>
<feature type="region of interest" description="Disordered" evidence="14">
    <location>
        <begin position="463"/>
        <end position="486"/>
    </location>
</feature>
<dbReference type="CDD" id="cd09602">
    <property type="entry name" value="M1_APN"/>
    <property type="match status" value="1"/>
</dbReference>
<dbReference type="Gene3D" id="1.10.390.10">
    <property type="entry name" value="Neutral Protease Domain 2"/>
    <property type="match status" value="1"/>
</dbReference>
<evidence type="ECO:0000256" key="7">
    <source>
        <dbReference type="ARBA" id="ARBA00022670"/>
    </source>
</evidence>
<evidence type="ECO:0000259" key="17">
    <source>
        <dbReference type="Pfam" id="PF17900"/>
    </source>
</evidence>
<feature type="domain" description="ERAP1-like C-terminal" evidence="16">
    <location>
        <begin position="654"/>
        <end position="826"/>
    </location>
</feature>
<name>A0ABX8ELJ3_9ACTN</name>
<dbReference type="EMBL" id="CP075371">
    <property type="protein sequence ID" value="QVT79943.1"/>
    <property type="molecule type" value="Genomic_DNA"/>
</dbReference>
<evidence type="ECO:0000313" key="19">
    <source>
        <dbReference type="Proteomes" id="UP000679307"/>
    </source>
</evidence>
<evidence type="ECO:0000256" key="14">
    <source>
        <dbReference type="SAM" id="MobiDB-lite"/>
    </source>
</evidence>
<keyword evidence="19" id="KW-1185">Reference proteome</keyword>
<evidence type="ECO:0000256" key="11">
    <source>
        <dbReference type="ARBA" id="ARBA00023049"/>
    </source>
</evidence>
<evidence type="ECO:0000259" key="16">
    <source>
        <dbReference type="Pfam" id="PF11838"/>
    </source>
</evidence>
<dbReference type="PANTHER" id="PTHR11533">
    <property type="entry name" value="PROTEASE M1 ZINC METALLOPROTEASE"/>
    <property type="match status" value="1"/>
</dbReference>
<accession>A0ABX8ELJ3</accession>
<protein>
    <recommendedName>
        <fullName evidence="5">Aminopeptidase N</fullName>
        <ecNumber evidence="4">3.4.11.2</ecNumber>
    </recommendedName>
    <alternativeName>
        <fullName evidence="12">Alanine aminopeptidase</fullName>
    </alternativeName>
    <alternativeName>
        <fullName evidence="13">Lysyl aminopeptidase</fullName>
    </alternativeName>
</protein>
<dbReference type="InterPro" id="IPR001930">
    <property type="entry name" value="Peptidase_M1"/>
</dbReference>
<dbReference type="Pfam" id="PF17900">
    <property type="entry name" value="Peptidase_M1_N"/>
    <property type="match status" value="1"/>
</dbReference>
<evidence type="ECO:0000256" key="12">
    <source>
        <dbReference type="ARBA" id="ARBA00029811"/>
    </source>
</evidence>
<keyword evidence="6 18" id="KW-0031">Aminopeptidase</keyword>
<dbReference type="Proteomes" id="UP000679307">
    <property type="component" value="Chromosome"/>
</dbReference>
<dbReference type="NCBIfam" id="TIGR02412">
    <property type="entry name" value="pepN_strep_liv"/>
    <property type="match status" value="1"/>
</dbReference>
<dbReference type="EC" id="3.4.11.2" evidence="4"/>
<dbReference type="InterPro" id="IPR024571">
    <property type="entry name" value="ERAP1-like_C_dom"/>
</dbReference>
<dbReference type="SUPFAM" id="SSF63737">
    <property type="entry name" value="Leukotriene A4 hydrolase N-terminal domain"/>
    <property type="match status" value="1"/>
</dbReference>
<reference evidence="18 19" key="1">
    <citation type="submission" date="2021-05" db="EMBL/GenBank/DDBJ databases">
        <title>Complete genome of Nocardioides aquaticus KCTC 9944T isolated from meromictic and hypersaline Ekho Lake, Antarctica.</title>
        <authorList>
            <person name="Hwang K."/>
            <person name="Kim K.M."/>
            <person name="Choe H."/>
        </authorList>
    </citation>
    <scope>NUCLEOTIDE SEQUENCE [LARGE SCALE GENOMIC DNA]</scope>
    <source>
        <strain evidence="18 19">KCTC 9944</strain>
    </source>
</reference>
<dbReference type="Gene3D" id="2.60.40.1730">
    <property type="entry name" value="tricorn interacting facor f3 domain"/>
    <property type="match status" value="1"/>
</dbReference>
<evidence type="ECO:0000256" key="8">
    <source>
        <dbReference type="ARBA" id="ARBA00022723"/>
    </source>
</evidence>
<evidence type="ECO:0000256" key="6">
    <source>
        <dbReference type="ARBA" id="ARBA00022438"/>
    </source>
</evidence>
<evidence type="ECO:0000256" key="13">
    <source>
        <dbReference type="ARBA" id="ARBA00031533"/>
    </source>
</evidence>
<keyword evidence="9 18" id="KW-0378">Hydrolase</keyword>
<sequence length="841" mass="90369">MSSSGASTSRSLLRTEAEQRAALLAVHSYDLALDLAGGDDPGTATFGSRTVVRFASAGGSTFLDLKPAELLSATLDGAPLDPASLREGRLPLETSAGDHEVVVEARMPYRNDGEGLHRSVDPADGRAYLYGMSFMDAAPTVLACFDQPDLKAPYRLRVRAPREWVVVGNGRATRTGDDGDVALWELAETQPLSTYFVTLVAGPYHLVSDQHDGIALGLSSRASLAGALEAEAEELFTLTRQSFDELHRLFGIRYAFGDYHQAFVPDFNAGAMENPGCVTFRDQMLFPDRVTRAARVNRASTVAHEMAHQWFGNLVTPRWWDDLWLNESFAEYLGWRVIADATVYDDAWAQRSQARRQWGLHADQRPSTHPVAGNGATDAVAALQDFDGISYAKGSTVLKQLASRIGDEAFLGGVVDHLTRHRFGNATMADLVASWEGAGAGDLSGFTGSWLRTAGLDTLRVERPSNGSGGTSVRRLGPRECGDPGDEAVREHTVVVAVAEEHGWTTSTVEVAADLTDLPDVPPGAAVVLDAAEDTWAASCADAATVAALRGVLPRTSDPMLRTAAWNNVRSGFHAAQLDPAAVVDLVVAAPYLADLGDTGTHVDAWTTGTLLPLAPAGSTRRVHDAVLGVLEAAEGDDRLRVVRGAVRTAEDPDLLRRWLSPDGLPAGVDLDTDLRWRLLGRLAEIGASDRDELDRTLAADPSTTATIAHTLAVASLPDMEAKAWAWQRLTAEADVPNHEVQAAGHGLWRPGQQALTAPYVERYVADLPATASVRSGWLLALAAEAFFPRTHLDDASAKLLHGLLEHPDVPPPVRRRVVDNLDDLDRQRAVARAFGVEVTA</sequence>
<dbReference type="PANTHER" id="PTHR11533:SF174">
    <property type="entry name" value="PUROMYCIN-SENSITIVE AMINOPEPTIDASE-RELATED"/>
    <property type="match status" value="1"/>
</dbReference>
<keyword evidence="7" id="KW-0645">Protease</keyword>